<evidence type="ECO:0008006" key="3">
    <source>
        <dbReference type="Google" id="ProtNLM"/>
    </source>
</evidence>
<gene>
    <name evidence="1" type="ORF">ACFOZ9_13700</name>
</gene>
<dbReference type="EMBL" id="JBHSEH010000020">
    <property type="protein sequence ID" value="MFC4427265.1"/>
    <property type="molecule type" value="Genomic_DNA"/>
</dbReference>
<protein>
    <recommendedName>
        <fullName evidence="3">Polyketide cyclase/dehydrase/lipid transport protein</fullName>
    </recommendedName>
</protein>
<proteinExistence type="predicted"/>
<organism evidence="1 2">
    <name type="scientific">Deinococcus navajonensis</name>
    <dbReference type="NCBI Taxonomy" id="309884"/>
    <lineage>
        <taxon>Bacteria</taxon>
        <taxon>Thermotogati</taxon>
        <taxon>Deinococcota</taxon>
        <taxon>Deinococci</taxon>
        <taxon>Deinococcales</taxon>
        <taxon>Deinococcaceae</taxon>
        <taxon>Deinococcus</taxon>
    </lineage>
</organism>
<reference evidence="2" key="1">
    <citation type="journal article" date="2019" name="Int. J. Syst. Evol. Microbiol.">
        <title>The Global Catalogue of Microorganisms (GCM) 10K type strain sequencing project: providing services to taxonomists for standard genome sequencing and annotation.</title>
        <authorList>
            <consortium name="The Broad Institute Genomics Platform"/>
            <consortium name="The Broad Institute Genome Sequencing Center for Infectious Disease"/>
            <person name="Wu L."/>
            <person name="Ma J."/>
        </authorList>
    </citation>
    <scope>NUCLEOTIDE SEQUENCE [LARGE SCALE GENOMIC DNA]</scope>
    <source>
        <strain evidence="2">CCUG 56029</strain>
    </source>
</reference>
<dbReference type="RefSeq" id="WP_380040576.1">
    <property type="nucleotide sequence ID" value="NZ_JBHSEH010000020.1"/>
</dbReference>
<keyword evidence="2" id="KW-1185">Reference proteome</keyword>
<dbReference type="Gene3D" id="3.30.530.20">
    <property type="match status" value="1"/>
</dbReference>
<dbReference type="SUPFAM" id="SSF55961">
    <property type="entry name" value="Bet v1-like"/>
    <property type="match status" value="1"/>
</dbReference>
<evidence type="ECO:0000313" key="1">
    <source>
        <dbReference type="EMBL" id="MFC4427265.1"/>
    </source>
</evidence>
<evidence type="ECO:0000313" key="2">
    <source>
        <dbReference type="Proteomes" id="UP001595998"/>
    </source>
</evidence>
<accession>A0ABV8XSI1</accession>
<comment type="caution">
    <text evidence="1">The sequence shown here is derived from an EMBL/GenBank/DDBJ whole genome shotgun (WGS) entry which is preliminary data.</text>
</comment>
<dbReference type="Proteomes" id="UP001595998">
    <property type="component" value="Unassembled WGS sequence"/>
</dbReference>
<name>A0ABV8XSI1_9DEIO</name>
<dbReference type="InterPro" id="IPR023393">
    <property type="entry name" value="START-like_dom_sf"/>
</dbReference>
<sequence>MWEYQHQDTTTATPAHLYRLWADVGTWVHWNQDLVQATLHGPFAADSHIEMTTPDDTIRLRLTDVQQDRQFTDEVEMDGLLIRTVHQLNVRPDGLTQVTYRMQITGTDAAQLGPEIGPAITSDFPDTVAALIRYAEQ</sequence>